<keyword evidence="2" id="KW-0812">Transmembrane</keyword>
<dbReference type="EMBL" id="JBHSPA010000006">
    <property type="protein sequence ID" value="MFC5822784.1"/>
    <property type="molecule type" value="Genomic_DNA"/>
</dbReference>
<name>A0ABW1CAX7_9ACTN</name>
<evidence type="ECO:0000256" key="1">
    <source>
        <dbReference type="SAM" id="MobiDB-lite"/>
    </source>
</evidence>
<dbReference type="RefSeq" id="WP_379512336.1">
    <property type="nucleotide sequence ID" value="NZ_JBHSPA010000006.1"/>
</dbReference>
<reference evidence="4" key="1">
    <citation type="journal article" date="2019" name="Int. J. Syst. Evol. Microbiol.">
        <title>The Global Catalogue of Microorganisms (GCM) 10K type strain sequencing project: providing services to taxonomists for standard genome sequencing and annotation.</title>
        <authorList>
            <consortium name="The Broad Institute Genomics Platform"/>
            <consortium name="The Broad Institute Genome Sequencing Center for Infectious Disease"/>
            <person name="Wu L."/>
            <person name="Ma J."/>
        </authorList>
    </citation>
    <scope>NUCLEOTIDE SEQUENCE [LARGE SCALE GENOMIC DNA]</scope>
    <source>
        <strain evidence="4">CCUG 53903</strain>
    </source>
</reference>
<evidence type="ECO:0000313" key="4">
    <source>
        <dbReference type="Proteomes" id="UP001596058"/>
    </source>
</evidence>
<feature type="region of interest" description="Disordered" evidence="1">
    <location>
        <begin position="1"/>
        <end position="22"/>
    </location>
</feature>
<feature type="transmembrane region" description="Helical" evidence="2">
    <location>
        <begin position="29"/>
        <end position="50"/>
    </location>
</feature>
<keyword evidence="2" id="KW-0472">Membrane</keyword>
<evidence type="ECO:0000313" key="3">
    <source>
        <dbReference type="EMBL" id="MFC5822784.1"/>
    </source>
</evidence>
<comment type="caution">
    <text evidence="3">The sequence shown here is derived from an EMBL/GenBank/DDBJ whole genome shotgun (WGS) entry which is preliminary data.</text>
</comment>
<gene>
    <name evidence="3" type="ORF">ACFPZ3_02840</name>
</gene>
<accession>A0ABW1CAX7</accession>
<keyword evidence="4" id="KW-1185">Reference proteome</keyword>
<dbReference type="Proteomes" id="UP001596058">
    <property type="component" value="Unassembled WGS sequence"/>
</dbReference>
<organism evidence="3 4">
    <name type="scientific">Nonomuraea insulae</name>
    <dbReference type="NCBI Taxonomy" id="1616787"/>
    <lineage>
        <taxon>Bacteria</taxon>
        <taxon>Bacillati</taxon>
        <taxon>Actinomycetota</taxon>
        <taxon>Actinomycetes</taxon>
        <taxon>Streptosporangiales</taxon>
        <taxon>Streptosporangiaceae</taxon>
        <taxon>Nonomuraea</taxon>
    </lineage>
</organism>
<protein>
    <submittedName>
        <fullName evidence="3">Uncharacterized protein</fullName>
    </submittedName>
</protein>
<sequence length="51" mass="5263">MSVRDAGAAARRGRGRSAALARRPQTGQVHLYFAQAAVALIVLAVAFAVLG</sequence>
<proteinExistence type="predicted"/>
<evidence type="ECO:0000256" key="2">
    <source>
        <dbReference type="SAM" id="Phobius"/>
    </source>
</evidence>
<keyword evidence="2" id="KW-1133">Transmembrane helix</keyword>